<gene>
    <name evidence="4" type="ORF">GCM10008955_41120</name>
</gene>
<keyword evidence="2" id="KW-1133">Transmembrane helix</keyword>
<keyword evidence="2" id="KW-0812">Transmembrane</keyword>
<protein>
    <recommendedName>
        <fullName evidence="3">Protein-glutamine gamma-glutamyltransferase-like C-terminal domain-containing protein</fullName>
    </recommendedName>
</protein>
<feature type="compositionally biased region" description="Low complexity" evidence="1">
    <location>
        <begin position="195"/>
        <end position="208"/>
    </location>
</feature>
<feature type="region of interest" description="Disordered" evidence="1">
    <location>
        <begin position="194"/>
        <end position="219"/>
    </location>
</feature>
<keyword evidence="2" id="KW-0472">Membrane</keyword>
<comment type="caution">
    <text evidence="4">The sequence shown here is derived from an EMBL/GenBank/DDBJ whole genome shotgun (WGS) entry which is preliminary data.</text>
</comment>
<name>A0ABQ2F220_9DEIO</name>
<evidence type="ECO:0000313" key="5">
    <source>
        <dbReference type="Proteomes" id="UP000647587"/>
    </source>
</evidence>
<sequence length="219" mass="22971">MAVSLLLTGVVWLVVAVLINGGGGDATGAGGMDIFEKLGRMADSMSRATPARSLDLTRMMQFQLWLALALSVVLLAAIFNRLRRGFSLAGQGRTADLAPNAGTAVPAPQQEALHRVRIAYRQAEEALSFSGRGRGPAETPAGYAARLGARDPVMAGALTTLASAYEPVRYGGRVTEEDADQAEAAVAELTRALSTLPQLGPDDLTDLPPELPTNSKESL</sequence>
<evidence type="ECO:0000256" key="2">
    <source>
        <dbReference type="SAM" id="Phobius"/>
    </source>
</evidence>
<feature type="transmembrane region" description="Helical" evidence="2">
    <location>
        <begin position="62"/>
        <end position="79"/>
    </location>
</feature>
<evidence type="ECO:0000256" key="1">
    <source>
        <dbReference type="SAM" id="MobiDB-lite"/>
    </source>
</evidence>
<evidence type="ECO:0000259" key="3">
    <source>
        <dbReference type="Pfam" id="PF13559"/>
    </source>
</evidence>
<keyword evidence="5" id="KW-1185">Reference proteome</keyword>
<accession>A0ABQ2F220</accession>
<reference evidence="5" key="1">
    <citation type="journal article" date="2019" name="Int. J. Syst. Evol. Microbiol.">
        <title>The Global Catalogue of Microorganisms (GCM) 10K type strain sequencing project: providing services to taxonomists for standard genome sequencing and annotation.</title>
        <authorList>
            <consortium name="The Broad Institute Genomics Platform"/>
            <consortium name="The Broad Institute Genome Sequencing Center for Infectious Disease"/>
            <person name="Wu L."/>
            <person name="Ma J."/>
        </authorList>
    </citation>
    <scope>NUCLEOTIDE SEQUENCE [LARGE SCALE GENOMIC DNA]</scope>
    <source>
        <strain evidence="5">JCM 30331</strain>
    </source>
</reference>
<feature type="domain" description="Protein-glutamine gamma-glutamyltransferase-like C-terminal" evidence="3">
    <location>
        <begin position="119"/>
        <end position="186"/>
    </location>
</feature>
<dbReference type="EMBL" id="BMPP01000037">
    <property type="protein sequence ID" value="GGK43127.1"/>
    <property type="molecule type" value="Genomic_DNA"/>
</dbReference>
<dbReference type="Proteomes" id="UP000647587">
    <property type="component" value="Unassembled WGS sequence"/>
</dbReference>
<proteinExistence type="predicted"/>
<evidence type="ECO:0000313" key="4">
    <source>
        <dbReference type="EMBL" id="GGK43127.1"/>
    </source>
</evidence>
<organism evidence="4 5">
    <name type="scientific">Deinococcus malanensis</name>
    <dbReference type="NCBI Taxonomy" id="1706855"/>
    <lineage>
        <taxon>Bacteria</taxon>
        <taxon>Thermotogati</taxon>
        <taxon>Deinococcota</taxon>
        <taxon>Deinococci</taxon>
        <taxon>Deinococcales</taxon>
        <taxon>Deinococcaceae</taxon>
        <taxon>Deinococcus</taxon>
    </lineage>
</organism>
<dbReference type="InterPro" id="IPR025403">
    <property type="entry name" value="TgpA-like_C"/>
</dbReference>
<dbReference type="Pfam" id="PF13559">
    <property type="entry name" value="DUF4129"/>
    <property type="match status" value="1"/>
</dbReference>